<name>A0ABT3B0P7_9CYAN</name>
<keyword evidence="1" id="KW-0472">Membrane</keyword>
<reference evidence="2 3" key="1">
    <citation type="submission" date="2022-10" db="EMBL/GenBank/DDBJ databases">
        <title>Identification of biosynthetic pathway for the production of the potent trypsin inhibitor radiosumin.</title>
        <authorList>
            <person name="Fewer D.P."/>
            <person name="Delbaje E."/>
            <person name="Ouyang X."/>
            <person name="Agostino P.D."/>
            <person name="Wahlsten M."/>
            <person name="Jokela J."/>
            <person name="Permi P."/>
            <person name="Haapaniemi E."/>
            <person name="Koistinen H."/>
        </authorList>
    </citation>
    <scope>NUCLEOTIDE SEQUENCE [LARGE SCALE GENOMIC DNA]</scope>
    <source>
        <strain evidence="2 3">NIES-515</strain>
    </source>
</reference>
<dbReference type="Proteomes" id="UP001526143">
    <property type="component" value="Unassembled WGS sequence"/>
</dbReference>
<feature type="transmembrane region" description="Helical" evidence="1">
    <location>
        <begin position="28"/>
        <end position="57"/>
    </location>
</feature>
<feature type="transmembrane region" description="Helical" evidence="1">
    <location>
        <begin position="131"/>
        <end position="148"/>
    </location>
</feature>
<evidence type="ECO:0000313" key="2">
    <source>
        <dbReference type="EMBL" id="MCV3214560.1"/>
    </source>
</evidence>
<sequence>MVDGGWWLVVNCPPLSPPPPPLPPLIKAAAFGLFFGLALLVMQTALFFLLTPIAWVGFTTLFLRRWGRLAQLVGSLCLSVLVFAPWYRTNWLVILTSGKRATIDSAIAEHQAPINTIEAWTYYWRQLPSQVSLPLLLVPIFALLLYWGHIKEKRQ</sequence>
<comment type="caution">
    <text evidence="2">The sequence shown here is derived from an EMBL/GenBank/DDBJ whole genome shotgun (WGS) entry which is preliminary data.</text>
</comment>
<evidence type="ECO:0000256" key="1">
    <source>
        <dbReference type="SAM" id="Phobius"/>
    </source>
</evidence>
<feature type="transmembrane region" description="Helical" evidence="1">
    <location>
        <begin position="69"/>
        <end position="87"/>
    </location>
</feature>
<keyword evidence="1" id="KW-0812">Transmembrane</keyword>
<proteinExistence type="predicted"/>
<organism evidence="2 3">
    <name type="scientific">Plectonema radiosum NIES-515</name>
    <dbReference type="NCBI Taxonomy" id="2986073"/>
    <lineage>
        <taxon>Bacteria</taxon>
        <taxon>Bacillati</taxon>
        <taxon>Cyanobacteriota</taxon>
        <taxon>Cyanophyceae</taxon>
        <taxon>Oscillatoriophycideae</taxon>
        <taxon>Oscillatoriales</taxon>
        <taxon>Microcoleaceae</taxon>
        <taxon>Plectonema</taxon>
    </lineage>
</organism>
<keyword evidence="3" id="KW-1185">Reference proteome</keyword>
<protein>
    <submittedName>
        <fullName evidence="2">Uncharacterized protein</fullName>
    </submittedName>
</protein>
<accession>A0ABT3B0P7</accession>
<feature type="non-terminal residue" evidence="2">
    <location>
        <position position="155"/>
    </location>
</feature>
<keyword evidence="1" id="KW-1133">Transmembrane helix</keyword>
<dbReference type="EMBL" id="JAOWRF010000201">
    <property type="protein sequence ID" value="MCV3214560.1"/>
    <property type="molecule type" value="Genomic_DNA"/>
</dbReference>
<evidence type="ECO:0000313" key="3">
    <source>
        <dbReference type="Proteomes" id="UP001526143"/>
    </source>
</evidence>
<gene>
    <name evidence="2" type="ORF">OGM63_13725</name>
</gene>